<dbReference type="Pfam" id="PF21822">
    <property type="entry name" value="Phage_TAC_15"/>
    <property type="match status" value="1"/>
</dbReference>
<dbReference type="AlphaFoldDB" id="A0A371YK66"/>
<organism evidence="1 2">
    <name type="scientific">Acinetobacter sichuanensis</name>
    <dbReference type="NCBI Taxonomy" id="2136183"/>
    <lineage>
        <taxon>Bacteria</taxon>
        <taxon>Pseudomonadati</taxon>
        <taxon>Pseudomonadota</taxon>
        <taxon>Gammaproteobacteria</taxon>
        <taxon>Moraxellales</taxon>
        <taxon>Moraxellaceae</taxon>
        <taxon>Acinetobacter</taxon>
    </lineage>
</organism>
<dbReference type="OrthoDB" id="9034327at2"/>
<sequence>MEITISNQNYTIGRLNALDQFHVSRKIAPIIPKLIPIISEVAKGGLSKVLESIKGEEDIDLDDIDLKELDGLSDALSPLMDALAEMSEEDTNFVIHKTLSVVLRNGAVMCRGQSIMFDDLDMMQILPLVIAVIRKNLGNFIQDLLTKAQNMKKQIEE</sequence>
<evidence type="ECO:0008006" key="3">
    <source>
        <dbReference type="Google" id="ProtNLM"/>
    </source>
</evidence>
<evidence type="ECO:0000313" key="1">
    <source>
        <dbReference type="EMBL" id="RFC81852.1"/>
    </source>
</evidence>
<dbReference type="InterPro" id="IPR049156">
    <property type="entry name" value="Phage_chap_TAC_15-like"/>
</dbReference>
<dbReference type="EMBL" id="PYIX02000053">
    <property type="protein sequence ID" value="RFC81852.1"/>
    <property type="molecule type" value="Genomic_DNA"/>
</dbReference>
<comment type="caution">
    <text evidence="1">The sequence shown here is derived from an EMBL/GenBank/DDBJ whole genome shotgun (WGS) entry which is preliminary data.</text>
</comment>
<accession>A0A371YK66</accession>
<name>A0A371YK66_9GAMM</name>
<reference evidence="1 2" key="1">
    <citation type="submission" date="2018-08" db="EMBL/GenBank/DDBJ databases">
        <title>The draft genome of Acinetobacter sichuanensis strain WCHAc060041.</title>
        <authorList>
            <person name="Qin J."/>
            <person name="Feng Y."/>
            <person name="Zong Z."/>
        </authorList>
    </citation>
    <scope>NUCLEOTIDE SEQUENCE [LARGE SCALE GENOMIC DNA]</scope>
    <source>
        <strain evidence="1 2">WCHAc060041</strain>
    </source>
</reference>
<dbReference type="Proteomes" id="UP000240957">
    <property type="component" value="Unassembled WGS sequence"/>
</dbReference>
<protein>
    <recommendedName>
        <fullName evidence="3">Bacteriophage protein</fullName>
    </recommendedName>
</protein>
<gene>
    <name evidence="1" type="ORF">C9E89_019595</name>
</gene>
<evidence type="ECO:0000313" key="2">
    <source>
        <dbReference type="Proteomes" id="UP000240957"/>
    </source>
</evidence>
<proteinExistence type="predicted"/>